<accession>A0A9R1VAY1</accession>
<dbReference type="PANTHER" id="PTHR23272">
    <property type="entry name" value="BED FINGER-RELATED"/>
    <property type="match status" value="1"/>
</dbReference>
<protein>
    <recommendedName>
        <fullName evidence="1">HAT C-terminal dimerisation domain-containing protein</fullName>
    </recommendedName>
</protein>
<organism evidence="2 3">
    <name type="scientific">Lactuca sativa</name>
    <name type="common">Garden lettuce</name>
    <dbReference type="NCBI Taxonomy" id="4236"/>
    <lineage>
        <taxon>Eukaryota</taxon>
        <taxon>Viridiplantae</taxon>
        <taxon>Streptophyta</taxon>
        <taxon>Embryophyta</taxon>
        <taxon>Tracheophyta</taxon>
        <taxon>Spermatophyta</taxon>
        <taxon>Magnoliopsida</taxon>
        <taxon>eudicotyledons</taxon>
        <taxon>Gunneridae</taxon>
        <taxon>Pentapetalae</taxon>
        <taxon>asterids</taxon>
        <taxon>campanulids</taxon>
        <taxon>Asterales</taxon>
        <taxon>Asteraceae</taxon>
        <taxon>Cichorioideae</taxon>
        <taxon>Cichorieae</taxon>
        <taxon>Lactucinae</taxon>
        <taxon>Lactuca</taxon>
    </lineage>
</organism>
<feature type="domain" description="HAT C-terminal dimerisation" evidence="1">
    <location>
        <begin position="100"/>
        <end position="150"/>
    </location>
</feature>
<name>A0A9R1VAY1_LACSA</name>
<reference evidence="2 3" key="1">
    <citation type="journal article" date="2017" name="Nat. Commun.">
        <title>Genome assembly with in vitro proximity ligation data and whole-genome triplication in lettuce.</title>
        <authorList>
            <person name="Reyes-Chin-Wo S."/>
            <person name="Wang Z."/>
            <person name="Yang X."/>
            <person name="Kozik A."/>
            <person name="Arikit S."/>
            <person name="Song C."/>
            <person name="Xia L."/>
            <person name="Froenicke L."/>
            <person name="Lavelle D.O."/>
            <person name="Truco M.J."/>
            <person name="Xia R."/>
            <person name="Zhu S."/>
            <person name="Xu C."/>
            <person name="Xu H."/>
            <person name="Xu X."/>
            <person name="Cox K."/>
            <person name="Korf I."/>
            <person name="Meyers B.C."/>
            <person name="Michelmore R.W."/>
        </authorList>
    </citation>
    <scope>NUCLEOTIDE SEQUENCE [LARGE SCALE GENOMIC DNA]</scope>
    <source>
        <strain evidence="3">cv. Salinas</strain>
        <tissue evidence="2">Seedlings</tissue>
    </source>
</reference>
<dbReference type="Pfam" id="PF05699">
    <property type="entry name" value="Dimer_Tnp_hAT"/>
    <property type="match status" value="1"/>
</dbReference>
<sequence>MFYSMVARMRNGNSIPVNTPYSLKIVKHVFGMRISIDASDSAFSTGGWMLYGCKDEKVNKMNHRVLGTLRELFTHYKKTHDKNNEKKTSVSGNSIPVNTPYSLKIVKHVFGMRISIDASDSAFSTGGWVIDKFRSSLTPQTTETLICTQD</sequence>
<dbReference type="Proteomes" id="UP000235145">
    <property type="component" value="Unassembled WGS sequence"/>
</dbReference>
<keyword evidence="3" id="KW-1185">Reference proteome</keyword>
<dbReference type="AlphaFoldDB" id="A0A9R1VAY1"/>
<dbReference type="InterPro" id="IPR008906">
    <property type="entry name" value="HATC_C_dom"/>
</dbReference>
<evidence type="ECO:0000313" key="2">
    <source>
        <dbReference type="EMBL" id="KAJ0201582.1"/>
    </source>
</evidence>
<comment type="caution">
    <text evidence="2">The sequence shown here is derived from an EMBL/GenBank/DDBJ whole genome shotgun (WGS) entry which is preliminary data.</text>
</comment>
<evidence type="ECO:0000313" key="3">
    <source>
        <dbReference type="Proteomes" id="UP000235145"/>
    </source>
</evidence>
<dbReference type="PANTHER" id="PTHR23272:SF190">
    <property type="entry name" value="ZINC FINGER, BED-TYPE-RELATED"/>
    <property type="match status" value="1"/>
</dbReference>
<gene>
    <name evidence="2" type="ORF">LSAT_V11C600309530</name>
</gene>
<evidence type="ECO:0000259" key="1">
    <source>
        <dbReference type="Pfam" id="PF05699"/>
    </source>
</evidence>
<dbReference type="GO" id="GO:0046983">
    <property type="term" value="F:protein dimerization activity"/>
    <property type="evidence" value="ECO:0007669"/>
    <property type="project" value="InterPro"/>
</dbReference>
<dbReference type="EMBL" id="NBSK02000006">
    <property type="protein sequence ID" value="KAJ0201582.1"/>
    <property type="molecule type" value="Genomic_DNA"/>
</dbReference>
<proteinExistence type="predicted"/>